<keyword evidence="2" id="KW-1185">Reference proteome</keyword>
<evidence type="ECO:0000313" key="1">
    <source>
        <dbReference type="EMBL" id="MBS9532378.1"/>
    </source>
</evidence>
<dbReference type="EMBL" id="JAHCLR010000003">
    <property type="protein sequence ID" value="MBS9532378.1"/>
    <property type="molecule type" value="Genomic_DNA"/>
</dbReference>
<dbReference type="Proteomes" id="UP001519535">
    <property type="component" value="Unassembled WGS sequence"/>
</dbReference>
<comment type="caution">
    <text evidence="1">The sequence shown here is derived from an EMBL/GenBank/DDBJ whole genome shotgun (WGS) entry which is preliminary data.</text>
</comment>
<protein>
    <recommendedName>
        <fullName evidence="3">Antitoxin VbhA domain-containing protein</fullName>
    </recommendedName>
</protein>
<name>A0ABS5RDL4_9MYCO</name>
<reference evidence="1 2" key="1">
    <citation type="submission" date="2021-05" db="EMBL/GenBank/DDBJ databases">
        <title>Mycobacterium acidophilum sp. nov., an extremely acid-tolerant member of the genus Mycobacterium.</title>
        <authorList>
            <person name="Xia J."/>
        </authorList>
    </citation>
    <scope>NUCLEOTIDE SEQUENCE [LARGE SCALE GENOMIC DNA]</scope>
    <source>
        <strain evidence="1 2">M1</strain>
    </source>
</reference>
<dbReference type="RefSeq" id="WP_214091266.1">
    <property type="nucleotide sequence ID" value="NZ_JAHCLR010000003.1"/>
</dbReference>
<evidence type="ECO:0008006" key="3">
    <source>
        <dbReference type="Google" id="ProtNLM"/>
    </source>
</evidence>
<gene>
    <name evidence="1" type="ORF">KIH27_02105</name>
</gene>
<proteinExistence type="predicted"/>
<evidence type="ECO:0000313" key="2">
    <source>
        <dbReference type="Proteomes" id="UP001519535"/>
    </source>
</evidence>
<sequence>MTAPGMPARYASDVLTAGRQEYEARRDYLARIADLLADITTVDVLTRLWAEAKTAGVADKDMQTVFRARRAEITTTTSKETN</sequence>
<organism evidence="1 2">
    <name type="scientific">Mycolicibacter acidiphilus</name>
    <dbReference type="NCBI Taxonomy" id="2835306"/>
    <lineage>
        <taxon>Bacteria</taxon>
        <taxon>Bacillati</taxon>
        <taxon>Actinomycetota</taxon>
        <taxon>Actinomycetes</taxon>
        <taxon>Mycobacteriales</taxon>
        <taxon>Mycobacteriaceae</taxon>
        <taxon>Mycolicibacter</taxon>
    </lineage>
</organism>
<accession>A0ABS5RDL4</accession>